<evidence type="ECO:0008006" key="2">
    <source>
        <dbReference type="Google" id="ProtNLM"/>
    </source>
</evidence>
<organism evidence="1">
    <name type="scientific">mine drainage metagenome</name>
    <dbReference type="NCBI Taxonomy" id="410659"/>
    <lineage>
        <taxon>unclassified sequences</taxon>
        <taxon>metagenomes</taxon>
        <taxon>ecological metagenomes</taxon>
    </lineage>
</organism>
<protein>
    <recommendedName>
        <fullName evidence="2">HMA domain-containing protein</fullName>
    </recommendedName>
</protein>
<name>A0A1J5R9R5_9ZZZZ</name>
<comment type="caution">
    <text evidence="1">The sequence shown here is derived from an EMBL/GenBank/DDBJ whole genome shotgun (WGS) entry which is preliminary data.</text>
</comment>
<gene>
    <name evidence="1" type="ORF">GALL_332610</name>
</gene>
<dbReference type="AlphaFoldDB" id="A0A1J5R9R5"/>
<reference evidence="1" key="1">
    <citation type="submission" date="2016-10" db="EMBL/GenBank/DDBJ databases">
        <title>Sequence of Gallionella enrichment culture.</title>
        <authorList>
            <person name="Poehlein A."/>
            <person name="Muehling M."/>
            <person name="Daniel R."/>
        </authorList>
    </citation>
    <scope>NUCLEOTIDE SEQUENCE</scope>
</reference>
<proteinExistence type="predicted"/>
<sequence>MSQTSHQDSITAENTVTRVVHIGATEFSEDVLRQVEGQFPGILRLVFNKQTGSLTIAYDTAKLAFGQILSRLAEMGVKPLDTWAFRLKAAWYDFTDQNTSTQAHAKPKGCCNKIPGA</sequence>
<dbReference type="EMBL" id="MLJW01000582">
    <property type="protein sequence ID" value="OIQ84901.1"/>
    <property type="molecule type" value="Genomic_DNA"/>
</dbReference>
<evidence type="ECO:0000313" key="1">
    <source>
        <dbReference type="EMBL" id="OIQ84901.1"/>
    </source>
</evidence>
<accession>A0A1J5R9R5</accession>